<dbReference type="EMBL" id="JARBHB010000007">
    <property type="protein sequence ID" value="KAJ8879363.1"/>
    <property type="molecule type" value="Genomic_DNA"/>
</dbReference>
<gene>
    <name evidence="1" type="ORF">PR048_019971</name>
</gene>
<name>A0ABQ9H4Y8_9NEOP</name>
<organism evidence="1 2">
    <name type="scientific">Dryococelus australis</name>
    <dbReference type="NCBI Taxonomy" id="614101"/>
    <lineage>
        <taxon>Eukaryota</taxon>
        <taxon>Metazoa</taxon>
        <taxon>Ecdysozoa</taxon>
        <taxon>Arthropoda</taxon>
        <taxon>Hexapoda</taxon>
        <taxon>Insecta</taxon>
        <taxon>Pterygota</taxon>
        <taxon>Neoptera</taxon>
        <taxon>Polyneoptera</taxon>
        <taxon>Phasmatodea</taxon>
        <taxon>Verophasmatodea</taxon>
        <taxon>Anareolatae</taxon>
        <taxon>Phasmatidae</taxon>
        <taxon>Eurycanthinae</taxon>
        <taxon>Dryococelus</taxon>
    </lineage>
</organism>
<proteinExistence type="predicted"/>
<reference evidence="1 2" key="1">
    <citation type="submission" date="2023-02" db="EMBL/GenBank/DDBJ databases">
        <title>LHISI_Scaffold_Assembly.</title>
        <authorList>
            <person name="Stuart O.P."/>
            <person name="Cleave R."/>
            <person name="Magrath M.J.L."/>
            <person name="Mikheyev A.S."/>
        </authorList>
    </citation>
    <scope>NUCLEOTIDE SEQUENCE [LARGE SCALE GENOMIC DNA]</scope>
    <source>
        <strain evidence="1">Daus_M_001</strain>
        <tissue evidence="1">Leg muscle</tissue>
    </source>
</reference>
<protein>
    <submittedName>
        <fullName evidence="1">Uncharacterized protein</fullName>
    </submittedName>
</protein>
<accession>A0ABQ9H4Y8</accession>
<comment type="caution">
    <text evidence="1">The sequence shown here is derived from an EMBL/GenBank/DDBJ whole genome shotgun (WGS) entry which is preliminary data.</text>
</comment>
<keyword evidence="2" id="KW-1185">Reference proteome</keyword>
<sequence length="149" mass="17913">MNIMEKEILTRIQAGNILSFLMGKMLKSKLSRTTKLRINKTIIQPVVLYVEWRKRKNRELRNLYQLPNIVAVIKGQRLRWYGHKYLVKDVVERGFLEKSPRGRPRLRWLDAIKEDIRKAYIPEQECRDRALWRRLVVEAMDRLLSVMPL</sequence>
<dbReference type="Proteomes" id="UP001159363">
    <property type="component" value="Chromosome 6"/>
</dbReference>
<evidence type="ECO:0000313" key="2">
    <source>
        <dbReference type="Proteomes" id="UP001159363"/>
    </source>
</evidence>
<evidence type="ECO:0000313" key="1">
    <source>
        <dbReference type="EMBL" id="KAJ8879363.1"/>
    </source>
</evidence>